<dbReference type="SMART" id="SM00449">
    <property type="entry name" value="SPRY"/>
    <property type="match status" value="1"/>
</dbReference>
<gene>
    <name evidence="10" type="ORF">GDO78_016649</name>
</gene>
<reference evidence="10" key="1">
    <citation type="thesis" date="2020" institute="ProQuest LLC" country="789 East Eisenhower Parkway, Ann Arbor, MI, USA">
        <title>Comparative Genomics and Chromosome Evolution.</title>
        <authorList>
            <person name="Mudd A.B."/>
        </authorList>
    </citation>
    <scope>NUCLEOTIDE SEQUENCE</scope>
    <source>
        <strain evidence="10">HN-11 Male</strain>
        <tissue evidence="10">Kidney and liver</tissue>
    </source>
</reference>
<evidence type="ECO:0000259" key="9">
    <source>
        <dbReference type="PROSITE" id="PS50188"/>
    </source>
</evidence>
<keyword evidence="11" id="KW-1185">Reference proteome</keyword>
<feature type="domain" description="RING-type" evidence="7">
    <location>
        <begin position="12"/>
        <end position="55"/>
    </location>
</feature>
<dbReference type="SUPFAM" id="SSF49899">
    <property type="entry name" value="Concanavalin A-like lectins/glucanases"/>
    <property type="match status" value="1"/>
</dbReference>
<evidence type="ECO:0000313" key="11">
    <source>
        <dbReference type="Proteomes" id="UP000770717"/>
    </source>
</evidence>
<evidence type="ECO:0000313" key="10">
    <source>
        <dbReference type="EMBL" id="KAG9466436.1"/>
    </source>
</evidence>
<dbReference type="PROSITE" id="PS50119">
    <property type="entry name" value="ZF_BBOX"/>
    <property type="match status" value="1"/>
</dbReference>
<dbReference type="InterPro" id="IPR013083">
    <property type="entry name" value="Znf_RING/FYVE/PHD"/>
</dbReference>
<organism evidence="10 11">
    <name type="scientific">Eleutherodactylus coqui</name>
    <name type="common">Puerto Rican coqui</name>
    <dbReference type="NCBI Taxonomy" id="57060"/>
    <lineage>
        <taxon>Eukaryota</taxon>
        <taxon>Metazoa</taxon>
        <taxon>Chordata</taxon>
        <taxon>Craniata</taxon>
        <taxon>Vertebrata</taxon>
        <taxon>Euteleostomi</taxon>
        <taxon>Amphibia</taxon>
        <taxon>Batrachia</taxon>
        <taxon>Anura</taxon>
        <taxon>Neobatrachia</taxon>
        <taxon>Hyloidea</taxon>
        <taxon>Eleutherodactylidae</taxon>
        <taxon>Eleutherodactylinae</taxon>
        <taxon>Eleutherodactylus</taxon>
        <taxon>Eleutherodactylus</taxon>
    </lineage>
</organism>
<dbReference type="PRINTS" id="PR01407">
    <property type="entry name" value="BUTYPHLNCDUF"/>
</dbReference>
<dbReference type="InterPro" id="IPR043136">
    <property type="entry name" value="B30.2/SPRY_sf"/>
</dbReference>
<dbReference type="OrthoDB" id="6105938at2759"/>
<dbReference type="SMART" id="SM00184">
    <property type="entry name" value="RING"/>
    <property type="match status" value="1"/>
</dbReference>
<dbReference type="InterPro" id="IPR003877">
    <property type="entry name" value="SPRY_dom"/>
</dbReference>
<evidence type="ECO:0000256" key="2">
    <source>
        <dbReference type="ARBA" id="ARBA00022723"/>
    </source>
</evidence>
<dbReference type="InterPro" id="IPR027370">
    <property type="entry name" value="Znf-RING_euk"/>
</dbReference>
<dbReference type="GO" id="GO:0045087">
    <property type="term" value="P:innate immune response"/>
    <property type="evidence" value="ECO:0007669"/>
    <property type="project" value="UniProtKB-KW"/>
</dbReference>
<evidence type="ECO:0000259" key="7">
    <source>
        <dbReference type="PROSITE" id="PS50089"/>
    </source>
</evidence>
<keyword evidence="2" id="KW-0479">Metal-binding</keyword>
<dbReference type="InterPro" id="IPR051051">
    <property type="entry name" value="E3_ubiq-ligase_TRIM/RNF"/>
</dbReference>
<dbReference type="InterPro" id="IPR003879">
    <property type="entry name" value="Butyrophylin_SPRY"/>
</dbReference>
<dbReference type="SUPFAM" id="SSF57845">
    <property type="entry name" value="B-box zinc-binding domain"/>
    <property type="match status" value="1"/>
</dbReference>
<evidence type="ECO:0000256" key="4">
    <source>
        <dbReference type="ARBA" id="ARBA00022833"/>
    </source>
</evidence>
<dbReference type="Proteomes" id="UP000770717">
    <property type="component" value="Unassembled WGS sequence"/>
</dbReference>
<comment type="caution">
    <text evidence="10">The sequence shown here is derived from an EMBL/GenBank/DDBJ whole genome shotgun (WGS) entry which is preliminary data.</text>
</comment>
<dbReference type="GO" id="GO:0008270">
    <property type="term" value="F:zinc ion binding"/>
    <property type="evidence" value="ECO:0007669"/>
    <property type="project" value="UniProtKB-KW"/>
</dbReference>
<dbReference type="Pfam" id="PF00643">
    <property type="entry name" value="zf-B_box"/>
    <property type="match status" value="1"/>
</dbReference>
<dbReference type="InterPro" id="IPR017907">
    <property type="entry name" value="Znf_RING_CS"/>
</dbReference>
<dbReference type="Pfam" id="PF13445">
    <property type="entry name" value="zf-RING_UBOX"/>
    <property type="match status" value="1"/>
</dbReference>
<dbReference type="PROSITE" id="PS50188">
    <property type="entry name" value="B302_SPRY"/>
    <property type="match status" value="1"/>
</dbReference>
<evidence type="ECO:0000259" key="8">
    <source>
        <dbReference type="PROSITE" id="PS50119"/>
    </source>
</evidence>
<keyword evidence="3 6" id="KW-0863">Zinc-finger</keyword>
<dbReference type="PROSITE" id="PS50089">
    <property type="entry name" value="ZF_RING_2"/>
    <property type="match status" value="1"/>
</dbReference>
<feature type="domain" description="B30.2/SPRY" evidence="9">
    <location>
        <begin position="325"/>
        <end position="513"/>
    </location>
</feature>
<evidence type="ECO:0000256" key="3">
    <source>
        <dbReference type="ARBA" id="ARBA00022771"/>
    </source>
</evidence>
<dbReference type="InterPro" id="IPR000315">
    <property type="entry name" value="Znf_B-box"/>
</dbReference>
<dbReference type="PANTHER" id="PTHR25465:SF41">
    <property type="entry name" value="E3 UBIQUITIN-PROTEIN LIGASE RNF135"/>
    <property type="match status" value="1"/>
</dbReference>
<keyword evidence="5" id="KW-0391">Immunity</keyword>
<keyword evidence="4" id="KW-0862">Zinc</keyword>
<protein>
    <submittedName>
        <fullName evidence="10">Uncharacterized protein</fullName>
    </submittedName>
</protein>
<name>A0A8J6ECT6_ELECQ</name>
<dbReference type="Pfam" id="PF00622">
    <property type="entry name" value="SPRY"/>
    <property type="match status" value="1"/>
</dbReference>
<dbReference type="Gene3D" id="3.30.160.60">
    <property type="entry name" value="Classic Zinc Finger"/>
    <property type="match status" value="1"/>
</dbReference>
<sequence>MASADLREELNCSVCLDVFTDPVVLKCGHNFCMDCIKGVLESQERSGTYSCPECREHFLERPALHINIALRNIAGHFSVVPEGEVGGISCTYCIHSPVPAVKSCVHCEASLCVDHLRVHVKSPEHVLIEPTSSLDTRKCPAHKRILEYYCYKDSACICVSCRLTGNHKEHDVGPLKEASTKKLAMLMKHLQGLSSYKKESDTRIQGLQDHKTKVEESATEIAKRMVNLFKEVKGKLDVLEQTVLSEVTRQKEEISLVVTDLLHHLELENDSLTKKILHFQTLCSETDPLIILQDQETFQGNPGKGEQLYVGNLDEGPIPLLLVIGLTQIMSQIKKSISLKPQSEILLDEGTAGSSVNVSKDKKMAYFVSGEQSWAPLTIKQFTNNQVLSGTNFSSGRRYWEVETSKIGTFRIGMAYPSIIRRGDGSLFGHNEKSWCLRRFKSEYFMVHAGKQLKIPFKESSENFGVYLDYEAGSLSFYALCDPIKLLHTFTATFTEPLHAAISVHRSFVKIVN</sequence>
<dbReference type="Gene3D" id="3.30.40.10">
    <property type="entry name" value="Zinc/RING finger domain, C3HC4 (zinc finger)"/>
    <property type="match status" value="1"/>
</dbReference>
<evidence type="ECO:0000256" key="1">
    <source>
        <dbReference type="ARBA" id="ARBA00022588"/>
    </source>
</evidence>
<accession>A0A8J6ECT6</accession>
<dbReference type="EMBL" id="WNTK01002066">
    <property type="protein sequence ID" value="KAG9466436.1"/>
    <property type="molecule type" value="Genomic_DNA"/>
</dbReference>
<keyword evidence="1" id="KW-0399">Innate immunity</keyword>
<proteinExistence type="predicted"/>
<dbReference type="InterPro" id="IPR013320">
    <property type="entry name" value="ConA-like_dom_sf"/>
</dbReference>
<dbReference type="SUPFAM" id="SSF57850">
    <property type="entry name" value="RING/U-box"/>
    <property type="match status" value="1"/>
</dbReference>
<dbReference type="Gene3D" id="2.60.120.920">
    <property type="match status" value="1"/>
</dbReference>
<evidence type="ECO:0000256" key="5">
    <source>
        <dbReference type="ARBA" id="ARBA00022859"/>
    </source>
</evidence>
<evidence type="ECO:0000256" key="6">
    <source>
        <dbReference type="PROSITE-ProRule" id="PRU00024"/>
    </source>
</evidence>
<dbReference type="AlphaFoldDB" id="A0A8J6ECT6"/>
<dbReference type="PROSITE" id="PS00518">
    <property type="entry name" value="ZF_RING_1"/>
    <property type="match status" value="1"/>
</dbReference>
<dbReference type="InterPro" id="IPR001870">
    <property type="entry name" value="B30.2/SPRY"/>
</dbReference>
<dbReference type="CDD" id="cd19769">
    <property type="entry name" value="Bbox2_TRIM16-like"/>
    <property type="match status" value="1"/>
</dbReference>
<feature type="domain" description="B box-type" evidence="8">
    <location>
        <begin position="134"/>
        <end position="175"/>
    </location>
</feature>
<dbReference type="InterPro" id="IPR001841">
    <property type="entry name" value="Znf_RING"/>
</dbReference>
<dbReference type="SMART" id="SM00336">
    <property type="entry name" value="BBOX"/>
    <property type="match status" value="1"/>
</dbReference>
<dbReference type="PANTHER" id="PTHR25465">
    <property type="entry name" value="B-BOX DOMAIN CONTAINING"/>
    <property type="match status" value="1"/>
</dbReference>
<dbReference type="Gene3D" id="4.10.830.40">
    <property type="match status" value="1"/>
</dbReference>